<feature type="region of interest" description="Disordered" evidence="2">
    <location>
        <begin position="126"/>
        <end position="167"/>
    </location>
</feature>
<keyword evidence="4" id="KW-1185">Reference proteome</keyword>
<feature type="coiled-coil region" evidence="1">
    <location>
        <begin position="387"/>
        <end position="512"/>
    </location>
</feature>
<keyword evidence="1" id="KW-0175">Coiled coil</keyword>
<evidence type="ECO:0000256" key="1">
    <source>
        <dbReference type="SAM" id="Coils"/>
    </source>
</evidence>
<evidence type="ECO:0000256" key="2">
    <source>
        <dbReference type="SAM" id="MobiDB-lite"/>
    </source>
</evidence>
<dbReference type="OrthoDB" id="10510758at2759"/>
<gene>
    <name evidence="3" type="ORF">L211DRAFT_878043</name>
</gene>
<organism evidence="3 4">
    <name type="scientific">Terfezia boudieri ATCC MYA-4762</name>
    <dbReference type="NCBI Taxonomy" id="1051890"/>
    <lineage>
        <taxon>Eukaryota</taxon>
        <taxon>Fungi</taxon>
        <taxon>Dikarya</taxon>
        <taxon>Ascomycota</taxon>
        <taxon>Pezizomycotina</taxon>
        <taxon>Pezizomycetes</taxon>
        <taxon>Pezizales</taxon>
        <taxon>Pezizaceae</taxon>
        <taxon>Terfezia</taxon>
    </lineage>
</organism>
<accession>A0A3N4M2G6</accession>
<feature type="compositionally biased region" description="Basic residues" evidence="2">
    <location>
        <begin position="340"/>
        <end position="354"/>
    </location>
</feature>
<feature type="compositionally biased region" description="Polar residues" evidence="2">
    <location>
        <begin position="1"/>
        <end position="21"/>
    </location>
</feature>
<evidence type="ECO:0000313" key="4">
    <source>
        <dbReference type="Proteomes" id="UP000267821"/>
    </source>
</evidence>
<feature type="region of interest" description="Disordered" evidence="2">
    <location>
        <begin position="300"/>
        <end position="354"/>
    </location>
</feature>
<dbReference type="EMBL" id="ML121541">
    <property type="protein sequence ID" value="RPB24485.1"/>
    <property type="molecule type" value="Genomic_DNA"/>
</dbReference>
<sequence>MGTPGLSPQNRQLTPRPSGTLDNPPGALGAPICARDGSEVRNNRELSTATGVEMTFGESNDRLRHRVHRMEWDLTGHGEVKVELKGKKSKGKVSDGTDCVFSGDEADEEVKEKEDNEGICVYSGEPMDIKAAGSRATSPGDQKKDPASPCHKVSSPAGDSPEPVMPGRQRVQEEITKNQSSVNCFTQIIGKGVCLECGATDTSDGVLNPVQQGDQEMSLPYTPTACSCDVDNGDDRESAKNEGHIRPAMLIEIFSDDEDLDDLLPPVNTTTQRYEVVSTIRGERKRLTSASFSDYLEKGYQSSNFGEPQGPNNKRRSSPAFECSGELETSAVGSAASTPLKKKGKTAGKSHWRMKQPRNQRIEHLDDAQFSPPVGVEDGKAPSLSEMAELQHNYVMALEENHTLSQENAIYKYQIKVLQDQHFKLNHEKDTMEDTNKGLAERNLELEEQIEDAESALVAEMRKRRVSEEALIEETKKRKISEEALAAEIKRRKKSEEKVKEQEIKIEKFKRNGENRTEKTKEKIYATLKSQELRISRPRGQT</sequence>
<dbReference type="InParanoid" id="A0A3N4M2G6"/>
<dbReference type="AlphaFoldDB" id="A0A3N4M2G6"/>
<name>A0A3N4M2G6_9PEZI</name>
<evidence type="ECO:0000313" key="3">
    <source>
        <dbReference type="EMBL" id="RPB24485.1"/>
    </source>
</evidence>
<protein>
    <submittedName>
        <fullName evidence="3">Uncharacterized protein</fullName>
    </submittedName>
</protein>
<dbReference type="Proteomes" id="UP000267821">
    <property type="component" value="Unassembled WGS sequence"/>
</dbReference>
<feature type="region of interest" description="Disordered" evidence="2">
    <location>
        <begin position="1"/>
        <end position="48"/>
    </location>
</feature>
<reference evidence="3 4" key="1">
    <citation type="journal article" date="2018" name="Nat. Ecol. Evol.">
        <title>Pezizomycetes genomes reveal the molecular basis of ectomycorrhizal truffle lifestyle.</title>
        <authorList>
            <person name="Murat C."/>
            <person name="Payen T."/>
            <person name="Noel B."/>
            <person name="Kuo A."/>
            <person name="Morin E."/>
            <person name="Chen J."/>
            <person name="Kohler A."/>
            <person name="Krizsan K."/>
            <person name="Balestrini R."/>
            <person name="Da Silva C."/>
            <person name="Montanini B."/>
            <person name="Hainaut M."/>
            <person name="Levati E."/>
            <person name="Barry K.W."/>
            <person name="Belfiori B."/>
            <person name="Cichocki N."/>
            <person name="Clum A."/>
            <person name="Dockter R.B."/>
            <person name="Fauchery L."/>
            <person name="Guy J."/>
            <person name="Iotti M."/>
            <person name="Le Tacon F."/>
            <person name="Lindquist E.A."/>
            <person name="Lipzen A."/>
            <person name="Malagnac F."/>
            <person name="Mello A."/>
            <person name="Molinier V."/>
            <person name="Miyauchi S."/>
            <person name="Poulain J."/>
            <person name="Riccioni C."/>
            <person name="Rubini A."/>
            <person name="Sitrit Y."/>
            <person name="Splivallo R."/>
            <person name="Traeger S."/>
            <person name="Wang M."/>
            <person name="Zifcakova L."/>
            <person name="Wipf D."/>
            <person name="Zambonelli A."/>
            <person name="Paolocci F."/>
            <person name="Nowrousian M."/>
            <person name="Ottonello S."/>
            <person name="Baldrian P."/>
            <person name="Spatafora J.W."/>
            <person name="Henrissat B."/>
            <person name="Nagy L.G."/>
            <person name="Aury J.M."/>
            <person name="Wincker P."/>
            <person name="Grigoriev I.V."/>
            <person name="Bonfante P."/>
            <person name="Martin F.M."/>
        </authorList>
    </citation>
    <scope>NUCLEOTIDE SEQUENCE [LARGE SCALE GENOMIC DNA]</scope>
    <source>
        <strain evidence="3 4">ATCC MYA-4762</strain>
    </source>
</reference>
<feature type="compositionally biased region" description="Polar residues" evidence="2">
    <location>
        <begin position="300"/>
        <end position="312"/>
    </location>
</feature>
<proteinExistence type="predicted"/>